<accession>A0A0V1PRB1</accession>
<dbReference type="InterPro" id="IPR027417">
    <property type="entry name" value="P-loop_NTPase"/>
</dbReference>
<reference evidence="2 3" key="1">
    <citation type="submission" date="2015-11" db="EMBL/GenBank/DDBJ databases">
        <title>The genome of Debaryomyces fabryi.</title>
        <authorList>
            <person name="Tafer H."/>
            <person name="Lopandic K."/>
        </authorList>
    </citation>
    <scope>NUCLEOTIDE SEQUENCE [LARGE SCALE GENOMIC DNA]</scope>
    <source>
        <strain evidence="2 3">CBS 789</strain>
    </source>
</reference>
<dbReference type="InterPro" id="IPR006083">
    <property type="entry name" value="PRK/URK"/>
</dbReference>
<gene>
    <name evidence="2" type="ORF">AC631_05468</name>
</gene>
<evidence type="ECO:0000313" key="2">
    <source>
        <dbReference type="EMBL" id="KRZ98768.1"/>
    </source>
</evidence>
<dbReference type="OrthoDB" id="6362633at2759"/>
<dbReference type="AlphaFoldDB" id="A0A0V1PRB1"/>
<evidence type="ECO:0000259" key="1">
    <source>
        <dbReference type="Pfam" id="PF00485"/>
    </source>
</evidence>
<dbReference type="GO" id="GO:0016301">
    <property type="term" value="F:kinase activity"/>
    <property type="evidence" value="ECO:0007669"/>
    <property type="project" value="InterPro"/>
</dbReference>
<dbReference type="Gene3D" id="3.40.50.300">
    <property type="entry name" value="P-loop containing nucleotide triphosphate hydrolases"/>
    <property type="match status" value="2"/>
</dbReference>
<dbReference type="SUPFAM" id="SSF52540">
    <property type="entry name" value="P-loop containing nucleoside triphosphate hydrolases"/>
    <property type="match status" value="1"/>
</dbReference>
<protein>
    <recommendedName>
        <fullName evidence="1">Phosphoribulokinase/uridine kinase domain-containing protein</fullName>
    </recommendedName>
</protein>
<comment type="caution">
    <text evidence="2">The sequence shown here is derived from an EMBL/GenBank/DDBJ whole genome shotgun (WGS) entry which is preliminary data.</text>
</comment>
<proteinExistence type="predicted"/>
<dbReference type="GeneID" id="26842477"/>
<organism evidence="2 3">
    <name type="scientific">Debaryomyces fabryi</name>
    <dbReference type="NCBI Taxonomy" id="58627"/>
    <lineage>
        <taxon>Eukaryota</taxon>
        <taxon>Fungi</taxon>
        <taxon>Dikarya</taxon>
        <taxon>Ascomycota</taxon>
        <taxon>Saccharomycotina</taxon>
        <taxon>Pichiomycetes</taxon>
        <taxon>Debaryomycetaceae</taxon>
        <taxon>Debaryomyces</taxon>
    </lineage>
</organism>
<keyword evidence="3" id="KW-1185">Reference proteome</keyword>
<dbReference type="Pfam" id="PF00485">
    <property type="entry name" value="PRK"/>
    <property type="match status" value="1"/>
</dbReference>
<feature type="domain" description="Phosphoribulokinase/uridine kinase" evidence="1">
    <location>
        <begin position="33"/>
        <end position="177"/>
    </location>
</feature>
<name>A0A0V1PRB1_9ASCO</name>
<dbReference type="PANTHER" id="PTHR10285">
    <property type="entry name" value="URIDINE KINASE"/>
    <property type="match status" value="1"/>
</dbReference>
<dbReference type="EMBL" id="LMYN01000214">
    <property type="protein sequence ID" value="KRZ98768.1"/>
    <property type="molecule type" value="Genomic_DNA"/>
</dbReference>
<dbReference type="Proteomes" id="UP000054251">
    <property type="component" value="Unassembled WGS sequence"/>
</dbReference>
<dbReference type="RefSeq" id="XP_015464871.1">
    <property type="nucleotide sequence ID" value="XM_015614297.1"/>
</dbReference>
<dbReference type="GO" id="GO:0005524">
    <property type="term" value="F:ATP binding"/>
    <property type="evidence" value="ECO:0007669"/>
    <property type="project" value="InterPro"/>
</dbReference>
<evidence type="ECO:0000313" key="3">
    <source>
        <dbReference type="Proteomes" id="UP000054251"/>
    </source>
</evidence>
<sequence>MILENDLDANIEKLTQRVIRLYHEKEDSNQRLIVSVAGVPGSGKSTITAKVCKSLNKMLGLQIATVLPQDGFHYYRKELMDMRNPEALIKRRGAPFTFNSSRLLELVKQVKKDGNTTIFVPSFDHELKDPQENSIEISPLMKIVLLEGNYVHLKDDGWRELHSLSDEKWLILADLNIIKQRLVQRHILAGICTSIDESVDRVESNDLINANYIIDHSIQPDVIFMNQ</sequence>